<comment type="caution">
    <text evidence="1">The sequence shown here is derived from an EMBL/GenBank/DDBJ whole genome shotgun (WGS) entry which is preliminary data.</text>
</comment>
<evidence type="ECO:0000313" key="1">
    <source>
        <dbReference type="EMBL" id="MEA5477964.1"/>
    </source>
</evidence>
<evidence type="ECO:0000313" key="2">
    <source>
        <dbReference type="Proteomes" id="UP001301388"/>
    </source>
</evidence>
<name>A0ABU5TIK0_9CYAN</name>
<dbReference type="EMBL" id="JAYGIE010000047">
    <property type="protein sequence ID" value="MEA5477964.1"/>
    <property type="molecule type" value="Genomic_DNA"/>
</dbReference>
<protein>
    <recommendedName>
        <fullName evidence="3">Addiction module component</fullName>
    </recommendedName>
</protein>
<dbReference type="RefSeq" id="WP_323261553.1">
    <property type="nucleotide sequence ID" value="NZ_JAYGIE010000047.1"/>
</dbReference>
<sequence length="85" mass="9586">MSNIQEIVVNKMQALSTQQQESVLLFIDWLLAPSGMMDAEKLEESLILGVESLDRGEGIVATDQWWEQERDRLINSSSNFVAQSS</sequence>
<evidence type="ECO:0008006" key="3">
    <source>
        <dbReference type="Google" id="ProtNLM"/>
    </source>
</evidence>
<accession>A0ABU5TIK0</accession>
<keyword evidence="2" id="KW-1185">Reference proteome</keyword>
<reference evidence="1 2" key="1">
    <citation type="submission" date="2023-12" db="EMBL/GenBank/DDBJ databases">
        <title>Baltic Sea Cyanobacteria.</title>
        <authorList>
            <person name="Delbaje E."/>
            <person name="Fewer D.P."/>
            <person name="Shishido T.K."/>
        </authorList>
    </citation>
    <scope>NUCLEOTIDE SEQUENCE [LARGE SCALE GENOMIC DNA]</scope>
    <source>
        <strain evidence="1 2">UHCC 0370</strain>
    </source>
</reference>
<dbReference type="Proteomes" id="UP001301388">
    <property type="component" value="Unassembled WGS sequence"/>
</dbReference>
<organism evidence="1 2">
    <name type="scientific">Pseudanabaena galeata UHCC 0370</name>
    <dbReference type="NCBI Taxonomy" id="3110310"/>
    <lineage>
        <taxon>Bacteria</taxon>
        <taxon>Bacillati</taxon>
        <taxon>Cyanobacteriota</taxon>
        <taxon>Cyanophyceae</taxon>
        <taxon>Pseudanabaenales</taxon>
        <taxon>Pseudanabaenaceae</taxon>
        <taxon>Pseudanabaena</taxon>
    </lineage>
</organism>
<proteinExistence type="predicted"/>
<gene>
    <name evidence="1" type="ORF">VB774_10075</name>
</gene>